<comment type="function">
    <text evidence="16">Adapter protein that binds to and probably organizes the subcellular localization of a variety of membrane proteins. May link various receptors to the actin cytoskeleton and the dystrophin glycoprotein complex. May play a role in the regulation of secretory granules via its interaction with PTPRN.</text>
</comment>
<dbReference type="InterPro" id="IPR001478">
    <property type="entry name" value="PDZ"/>
</dbReference>
<dbReference type="PROSITE" id="PS50003">
    <property type="entry name" value="PH_DOMAIN"/>
    <property type="match status" value="1"/>
</dbReference>
<dbReference type="PANTHER" id="PTHR10554">
    <property type="entry name" value="SYNTROPHIN"/>
    <property type="match status" value="1"/>
</dbReference>
<evidence type="ECO:0000256" key="3">
    <source>
        <dbReference type="ARBA" id="ARBA00004282"/>
    </source>
</evidence>
<keyword evidence="10" id="KW-0112">Calmodulin-binding</keyword>
<accession>A0A8T2J106</accession>
<evidence type="ECO:0000256" key="2">
    <source>
        <dbReference type="ARBA" id="ARBA00004268"/>
    </source>
</evidence>
<dbReference type="PANTHER" id="PTHR10554:SF8">
    <property type="entry name" value="BETA-2-SYNTROPHIN"/>
    <property type="match status" value="1"/>
</dbReference>
<dbReference type="SMART" id="SM00233">
    <property type="entry name" value="PH"/>
    <property type="match status" value="2"/>
</dbReference>
<dbReference type="CDD" id="cd01258">
    <property type="entry name" value="PHsplit_syntrophin"/>
    <property type="match status" value="1"/>
</dbReference>
<keyword evidence="14" id="KW-0206">Cytoskeleton</keyword>
<dbReference type="SUPFAM" id="SSF50156">
    <property type="entry name" value="PDZ domain-like"/>
    <property type="match status" value="1"/>
</dbReference>
<dbReference type="Gene3D" id="2.30.42.10">
    <property type="match status" value="1"/>
</dbReference>
<proteinExistence type="inferred from homology"/>
<comment type="subcellular location">
    <subcellularLocation>
        <location evidence="3">Cell junction</location>
    </subcellularLocation>
    <subcellularLocation>
        <location evidence="1">Cytoplasm</location>
        <location evidence="1">Cytoskeleton</location>
    </subcellularLocation>
    <subcellularLocation>
        <location evidence="2">Cytoplasmic vesicle</location>
        <location evidence="2">Secretory vesicle membrane</location>
        <topology evidence="2">Peripheral membrane protein</topology>
    </subcellularLocation>
</comment>
<dbReference type="FunFam" id="2.30.42.10:FF:000052">
    <property type="entry name" value="Syntrophin beta 1"/>
    <property type="match status" value="1"/>
</dbReference>
<dbReference type="InterPro" id="IPR015482">
    <property type="entry name" value="Syntrophin"/>
</dbReference>
<dbReference type="InterPro" id="IPR041428">
    <property type="entry name" value="PHsplit_syntrophin"/>
</dbReference>
<evidence type="ECO:0000256" key="21">
    <source>
        <dbReference type="SAM" id="MobiDB-lite"/>
    </source>
</evidence>
<feature type="domain" description="PDZ" evidence="23">
    <location>
        <begin position="106"/>
        <end position="189"/>
    </location>
</feature>
<dbReference type="GO" id="GO:0003779">
    <property type="term" value="F:actin binding"/>
    <property type="evidence" value="ECO:0007669"/>
    <property type="project" value="UniProtKB-KW"/>
</dbReference>
<dbReference type="EMBL" id="JAACNH010000007">
    <property type="protein sequence ID" value="KAG8437523.1"/>
    <property type="molecule type" value="Genomic_DNA"/>
</dbReference>
<protein>
    <recommendedName>
        <fullName evidence="17">Beta-2-syntrophin</fullName>
    </recommendedName>
    <alternativeName>
        <fullName evidence="20">59 kDa dystrophin-associated protein A1 basic component 2</fullName>
    </alternativeName>
    <alternativeName>
        <fullName evidence="18">Syntrophin-3</fullName>
    </alternativeName>
    <alternativeName>
        <fullName evidence="19">Syntrophin-like</fullName>
    </alternativeName>
</protein>
<evidence type="ECO:0000256" key="20">
    <source>
        <dbReference type="ARBA" id="ARBA00079274"/>
    </source>
</evidence>
<name>A0A8T2J106_9PIPI</name>
<keyword evidence="7" id="KW-0493">Microtubule</keyword>
<feature type="domain" description="PH" evidence="22">
    <location>
        <begin position="307"/>
        <end position="419"/>
    </location>
</feature>
<evidence type="ECO:0000259" key="23">
    <source>
        <dbReference type="PROSITE" id="PS50106"/>
    </source>
</evidence>
<evidence type="ECO:0000256" key="4">
    <source>
        <dbReference type="ARBA" id="ARBA00010798"/>
    </source>
</evidence>
<keyword evidence="11" id="KW-0965">Cell junction</keyword>
<dbReference type="GO" id="GO:0016010">
    <property type="term" value="C:dystrophin-associated glycoprotein complex"/>
    <property type="evidence" value="ECO:0007669"/>
    <property type="project" value="TreeGrafter"/>
</dbReference>
<evidence type="ECO:0000256" key="9">
    <source>
        <dbReference type="ARBA" id="ARBA00022837"/>
    </source>
</evidence>
<evidence type="ECO:0000313" key="24">
    <source>
        <dbReference type="EMBL" id="KAG8437523.1"/>
    </source>
</evidence>
<evidence type="ECO:0000256" key="16">
    <source>
        <dbReference type="ARBA" id="ARBA00054805"/>
    </source>
</evidence>
<evidence type="ECO:0000256" key="18">
    <source>
        <dbReference type="ARBA" id="ARBA00075427"/>
    </source>
</evidence>
<keyword evidence="25" id="KW-1185">Reference proteome</keyword>
<keyword evidence="6" id="KW-0597">Phosphoprotein</keyword>
<dbReference type="GO" id="GO:0030658">
    <property type="term" value="C:transport vesicle membrane"/>
    <property type="evidence" value="ECO:0007669"/>
    <property type="project" value="UniProtKB-SubCell"/>
</dbReference>
<dbReference type="InterPro" id="IPR011993">
    <property type="entry name" value="PH-like_dom_sf"/>
</dbReference>
<evidence type="ECO:0000256" key="10">
    <source>
        <dbReference type="ARBA" id="ARBA00022860"/>
    </source>
</evidence>
<evidence type="ECO:0000256" key="1">
    <source>
        <dbReference type="ARBA" id="ARBA00004245"/>
    </source>
</evidence>
<sequence>MAVWTRASKSGLLDLLLQDHWVRVQAELTSESLSLTSESDPCGALNGISNGTELAPASPRRGPAPPVSPGLGGSDCGSESGLCSPGARFPPDSPDGGVTGCGPVRRVRVVKQESGGLGISIKGGQENRMPILISKIFPGLAADQSRALRVGDAILAVNGTDLRNATHDQAVQVLKKAGKEVTLEVRFLQDVSTYIRKASLVADLPWDNSDLQSPVQSDNCGSPKHHPKDSKVIPLKMCYSVRNLSMPDPEGRLVELRSPNGCHSLVLRCRDSASALSWSLALHNNITALLPQVLAETQNILRATGEDIKQLGWVAEQVSHDDGRQAWRPVLAAVSQKDFLLFDSMPSDWEEWARPKSRLPLISTRLVHSGPGHSSPSLGSHLTFGTRTGCPQGVDMRVFRVETQRDLSAWTRALVQGCHTSAELTREVTVSCMLRGEEVSLAIHYDTGFTICRGGPIGPMLHRYPFEKLRLSADDGIRNLYLDFGGPEGELTLDMHTCPKPVVFLLHTFLSAKVNRMGLLA</sequence>
<feature type="region of interest" description="Disordered" evidence="21">
    <location>
        <begin position="44"/>
        <end position="101"/>
    </location>
</feature>
<keyword evidence="13" id="KW-0009">Actin-binding</keyword>
<evidence type="ECO:0000256" key="19">
    <source>
        <dbReference type="ARBA" id="ARBA00077381"/>
    </source>
</evidence>
<dbReference type="InterPro" id="IPR055108">
    <property type="entry name" value="Syntrophin_4th"/>
</dbReference>
<dbReference type="SMART" id="SM00228">
    <property type="entry name" value="PDZ"/>
    <property type="match status" value="1"/>
</dbReference>
<dbReference type="InterPro" id="IPR036034">
    <property type="entry name" value="PDZ_sf"/>
</dbReference>
<dbReference type="Pfam" id="PF18012">
    <property type="entry name" value="PH_17"/>
    <property type="match status" value="1"/>
</dbReference>
<dbReference type="Gene3D" id="2.30.29.30">
    <property type="entry name" value="Pleckstrin-homology domain (PH domain)/Phosphotyrosine-binding domain (PTB)"/>
    <property type="match status" value="1"/>
</dbReference>
<reference evidence="24" key="1">
    <citation type="thesis" date="2020" institute="ProQuest LLC" country="789 East Eisenhower Parkway, Ann Arbor, MI, USA">
        <title>Comparative Genomics and Chromosome Evolution.</title>
        <authorList>
            <person name="Mudd A.B."/>
        </authorList>
    </citation>
    <scope>NUCLEOTIDE SEQUENCE</scope>
    <source>
        <strain evidence="24">Female2</strain>
        <tissue evidence="24">Blood</tissue>
    </source>
</reference>
<evidence type="ECO:0000256" key="11">
    <source>
        <dbReference type="ARBA" id="ARBA00022949"/>
    </source>
</evidence>
<dbReference type="Pfam" id="PF00169">
    <property type="entry name" value="PH"/>
    <property type="match status" value="1"/>
</dbReference>
<dbReference type="GO" id="GO:0005516">
    <property type="term" value="F:calmodulin binding"/>
    <property type="evidence" value="ECO:0007669"/>
    <property type="project" value="UniProtKB-KW"/>
</dbReference>
<evidence type="ECO:0000256" key="13">
    <source>
        <dbReference type="ARBA" id="ARBA00023203"/>
    </source>
</evidence>
<dbReference type="Pfam" id="PF00595">
    <property type="entry name" value="PDZ"/>
    <property type="match status" value="1"/>
</dbReference>
<dbReference type="Proteomes" id="UP000812440">
    <property type="component" value="Chromosome 4"/>
</dbReference>
<dbReference type="GO" id="GO:0005198">
    <property type="term" value="F:structural molecule activity"/>
    <property type="evidence" value="ECO:0007669"/>
    <property type="project" value="InterPro"/>
</dbReference>
<comment type="caution">
    <text evidence="24">The sequence shown here is derived from an EMBL/GenBank/DDBJ whole genome shotgun (WGS) entry which is preliminary data.</text>
</comment>
<organism evidence="24 25">
    <name type="scientific">Hymenochirus boettgeri</name>
    <name type="common">Congo dwarf clawed frog</name>
    <dbReference type="NCBI Taxonomy" id="247094"/>
    <lineage>
        <taxon>Eukaryota</taxon>
        <taxon>Metazoa</taxon>
        <taxon>Chordata</taxon>
        <taxon>Craniata</taxon>
        <taxon>Vertebrata</taxon>
        <taxon>Euteleostomi</taxon>
        <taxon>Amphibia</taxon>
        <taxon>Batrachia</taxon>
        <taxon>Anura</taxon>
        <taxon>Pipoidea</taxon>
        <taxon>Pipidae</taxon>
        <taxon>Pipinae</taxon>
        <taxon>Hymenochirus</taxon>
    </lineage>
</organism>
<dbReference type="Pfam" id="PF23012">
    <property type="entry name" value="Syntrophin_4th"/>
    <property type="match status" value="1"/>
</dbReference>
<dbReference type="InterPro" id="IPR001849">
    <property type="entry name" value="PH_domain"/>
</dbReference>
<dbReference type="AlphaFoldDB" id="A0A8T2J106"/>
<dbReference type="GO" id="GO:0070161">
    <property type="term" value="C:anchoring junction"/>
    <property type="evidence" value="ECO:0007669"/>
    <property type="project" value="UniProtKB-SubCell"/>
</dbReference>
<dbReference type="SUPFAM" id="SSF50729">
    <property type="entry name" value="PH domain-like"/>
    <property type="match status" value="1"/>
</dbReference>
<evidence type="ECO:0000259" key="22">
    <source>
        <dbReference type="PROSITE" id="PS50003"/>
    </source>
</evidence>
<evidence type="ECO:0000256" key="7">
    <source>
        <dbReference type="ARBA" id="ARBA00022701"/>
    </source>
</evidence>
<keyword evidence="9" id="KW-0106">Calcium</keyword>
<keyword evidence="12" id="KW-0472">Membrane</keyword>
<evidence type="ECO:0000256" key="12">
    <source>
        <dbReference type="ARBA" id="ARBA00023136"/>
    </source>
</evidence>
<gene>
    <name evidence="24" type="ORF">GDO86_008290</name>
</gene>
<dbReference type="CDD" id="cd06801">
    <property type="entry name" value="PDZ_syntrophin-like"/>
    <property type="match status" value="1"/>
</dbReference>
<evidence type="ECO:0000256" key="14">
    <source>
        <dbReference type="ARBA" id="ARBA00023212"/>
    </source>
</evidence>
<keyword evidence="15" id="KW-0968">Cytoplasmic vesicle</keyword>
<evidence type="ECO:0000256" key="17">
    <source>
        <dbReference type="ARBA" id="ARBA00073581"/>
    </source>
</evidence>
<keyword evidence="5" id="KW-0963">Cytoplasm</keyword>
<evidence type="ECO:0000313" key="25">
    <source>
        <dbReference type="Proteomes" id="UP000812440"/>
    </source>
</evidence>
<evidence type="ECO:0000256" key="8">
    <source>
        <dbReference type="ARBA" id="ARBA00022737"/>
    </source>
</evidence>
<keyword evidence="8" id="KW-0677">Repeat</keyword>
<dbReference type="OrthoDB" id="409749at2759"/>
<dbReference type="GO" id="GO:0045202">
    <property type="term" value="C:synapse"/>
    <property type="evidence" value="ECO:0007669"/>
    <property type="project" value="TreeGrafter"/>
</dbReference>
<evidence type="ECO:0000256" key="15">
    <source>
        <dbReference type="ARBA" id="ARBA00023329"/>
    </source>
</evidence>
<dbReference type="PROSITE" id="PS50106">
    <property type="entry name" value="PDZ"/>
    <property type="match status" value="1"/>
</dbReference>
<dbReference type="FunFam" id="2.30.29.30:FF:000251">
    <property type="entry name" value="Syntrophin beta 2"/>
    <property type="match status" value="1"/>
</dbReference>
<evidence type="ECO:0000256" key="5">
    <source>
        <dbReference type="ARBA" id="ARBA00022490"/>
    </source>
</evidence>
<comment type="similarity">
    <text evidence="4">Belongs to the syntrophin family.</text>
</comment>
<dbReference type="GO" id="GO:0005874">
    <property type="term" value="C:microtubule"/>
    <property type="evidence" value="ECO:0007669"/>
    <property type="project" value="UniProtKB-KW"/>
</dbReference>
<evidence type="ECO:0000256" key="6">
    <source>
        <dbReference type="ARBA" id="ARBA00022553"/>
    </source>
</evidence>